<proteinExistence type="inferred from homology"/>
<dbReference type="InterPro" id="IPR004839">
    <property type="entry name" value="Aminotransferase_I/II_large"/>
</dbReference>
<evidence type="ECO:0000256" key="4">
    <source>
        <dbReference type="ARBA" id="ARBA00023125"/>
    </source>
</evidence>
<reference evidence="8 9" key="1">
    <citation type="submission" date="2024-09" db="EMBL/GenBank/DDBJ databases">
        <authorList>
            <person name="Sun Q."/>
            <person name="Mori K."/>
        </authorList>
    </citation>
    <scope>NUCLEOTIDE SEQUENCE [LARGE SCALE GENOMIC DNA]</scope>
    <source>
        <strain evidence="8 9">JCM 6917</strain>
    </source>
</reference>
<dbReference type="CDD" id="cd07377">
    <property type="entry name" value="WHTH_GntR"/>
    <property type="match status" value="1"/>
</dbReference>
<evidence type="ECO:0000313" key="9">
    <source>
        <dbReference type="Proteomes" id="UP001589709"/>
    </source>
</evidence>
<evidence type="ECO:0000256" key="5">
    <source>
        <dbReference type="ARBA" id="ARBA00023163"/>
    </source>
</evidence>
<dbReference type="PANTHER" id="PTHR46577:SF1">
    <property type="entry name" value="HTH-TYPE TRANSCRIPTIONAL REGULATORY PROTEIN GABR"/>
    <property type="match status" value="1"/>
</dbReference>
<evidence type="ECO:0000256" key="3">
    <source>
        <dbReference type="ARBA" id="ARBA00023015"/>
    </source>
</evidence>
<dbReference type="Proteomes" id="UP001589709">
    <property type="component" value="Unassembled WGS sequence"/>
</dbReference>
<keyword evidence="9" id="KW-1185">Reference proteome</keyword>
<feature type="compositionally biased region" description="Polar residues" evidence="6">
    <location>
        <begin position="83"/>
        <end position="94"/>
    </location>
</feature>
<dbReference type="CDD" id="cd00609">
    <property type="entry name" value="AAT_like"/>
    <property type="match status" value="1"/>
</dbReference>
<keyword evidence="8" id="KW-0808">Transferase</keyword>
<gene>
    <name evidence="8" type="ORF">ACFF45_08340</name>
</gene>
<dbReference type="GO" id="GO:0008483">
    <property type="term" value="F:transaminase activity"/>
    <property type="evidence" value="ECO:0007669"/>
    <property type="project" value="UniProtKB-KW"/>
</dbReference>
<name>A0ABV5MXU8_9ACTN</name>
<dbReference type="Pfam" id="PF00392">
    <property type="entry name" value="GntR"/>
    <property type="match status" value="1"/>
</dbReference>
<keyword evidence="4" id="KW-0238">DNA-binding</keyword>
<evidence type="ECO:0000313" key="8">
    <source>
        <dbReference type="EMBL" id="MFB9462721.1"/>
    </source>
</evidence>
<dbReference type="InterPro" id="IPR015421">
    <property type="entry name" value="PyrdxlP-dep_Trfase_major"/>
</dbReference>
<dbReference type="InterPro" id="IPR036388">
    <property type="entry name" value="WH-like_DNA-bd_sf"/>
</dbReference>
<dbReference type="Gene3D" id="3.40.640.10">
    <property type="entry name" value="Type I PLP-dependent aspartate aminotransferase-like (Major domain)"/>
    <property type="match status" value="1"/>
</dbReference>
<dbReference type="InterPro" id="IPR015424">
    <property type="entry name" value="PyrdxlP-dep_Trfase"/>
</dbReference>
<evidence type="ECO:0000256" key="2">
    <source>
        <dbReference type="ARBA" id="ARBA00022898"/>
    </source>
</evidence>
<accession>A0ABV5MXU8</accession>
<dbReference type="InterPro" id="IPR036390">
    <property type="entry name" value="WH_DNA-bd_sf"/>
</dbReference>
<dbReference type="PROSITE" id="PS50949">
    <property type="entry name" value="HTH_GNTR"/>
    <property type="match status" value="1"/>
</dbReference>
<protein>
    <submittedName>
        <fullName evidence="8">PLP-dependent aminotransferase family protein</fullName>
    </submittedName>
</protein>
<evidence type="ECO:0000259" key="7">
    <source>
        <dbReference type="PROSITE" id="PS50949"/>
    </source>
</evidence>
<keyword evidence="3" id="KW-0805">Transcription regulation</keyword>
<feature type="region of interest" description="Disordered" evidence="6">
    <location>
        <begin position="83"/>
        <end position="105"/>
    </location>
</feature>
<keyword evidence="5" id="KW-0804">Transcription</keyword>
<evidence type="ECO:0000256" key="1">
    <source>
        <dbReference type="ARBA" id="ARBA00005384"/>
    </source>
</evidence>
<comment type="similarity">
    <text evidence="1">In the C-terminal section; belongs to the class-I pyridoxal-phosphate-dependent aminotransferase family.</text>
</comment>
<comment type="caution">
    <text evidence="8">The sequence shown here is derived from an EMBL/GenBank/DDBJ whole genome shotgun (WGS) entry which is preliminary data.</text>
</comment>
<keyword evidence="2" id="KW-0663">Pyridoxal phosphate</keyword>
<organism evidence="8 9">
    <name type="scientific">Streptomyces cinereospinus</name>
    <dbReference type="NCBI Taxonomy" id="285561"/>
    <lineage>
        <taxon>Bacteria</taxon>
        <taxon>Bacillati</taxon>
        <taxon>Actinomycetota</taxon>
        <taxon>Actinomycetes</taxon>
        <taxon>Kitasatosporales</taxon>
        <taxon>Streptomycetaceae</taxon>
        <taxon>Streptomyces</taxon>
    </lineage>
</organism>
<dbReference type="SUPFAM" id="SSF46785">
    <property type="entry name" value="Winged helix' DNA-binding domain"/>
    <property type="match status" value="1"/>
</dbReference>
<dbReference type="EMBL" id="JBHMCY010000011">
    <property type="protein sequence ID" value="MFB9462721.1"/>
    <property type="molecule type" value="Genomic_DNA"/>
</dbReference>
<dbReference type="SMART" id="SM00345">
    <property type="entry name" value="HTH_GNTR"/>
    <property type="match status" value="1"/>
</dbReference>
<dbReference type="RefSeq" id="WP_381344008.1">
    <property type="nucleotide sequence ID" value="NZ_JBHMCY010000011.1"/>
</dbReference>
<sequence>MSARARTHPLDLHLDLDLRHRRGRSEQLVLALRRAIESGRLLPGTRLPSTRSAAADLGVARGTVVSAYHHLIAEGYLEAAQGSGTRVTRPSASGHQEPGPVPGARSPWQYNLKPGMPDVTLFPRAAWVKSTQRVLNTAPAEALDYGDPRGRPELRRALADYLGRSRGVVTRPDRIVICHGFTQALGLIATVLAEQGVGTVSVEDPSYPHFRDIIRLAGLGTHAVAVDDDGLRPEGLRGRAAVVTPIHQYPLGVTMSAERRRALVSWAEAVDAVIVEDDYDGEFQYGRNRVGALQAMAPHRVIYAGTTSKTLAPGLRLAWLAVPADWVERITSAKRIADQHSAALTQMIVADLLVSGAYDRHIRQCRDGYRTRRDQLRQALADHVPAARLVGENAGLHTLIRWSPEGPGEREVLRAARTESLALAGLGGYWGTPGPHPSGLVVGYATPPRHAYAGALDALVRVLARCFAG</sequence>
<dbReference type="Gene3D" id="1.10.10.10">
    <property type="entry name" value="Winged helix-like DNA-binding domain superfamily/Winged helix DNA-binding domain"/>
    <property type="match status" value="1"/>
</dbReference>
<keyword evidence="8" id="KW-0032">Aminotransferase</keyword>
<dbReference type="InterPro" id="IPR051446">
    <property type="entry name" value="HTH_trans_reg/aminotransferase"/>
</dbReference>
<feature type="domain" description="HTH gntR-type" evidence="7">
    <location>
        <begin position="22"/>
        <end position="90"/>
    </location>
</feature>
<dbReference type="SUPFAM" id="SSF53383">
    <property type="entry name" value="PLP-dependent transferases"/>
    <property type="match status" value="1"/>
</dbReference>
<dbReference type="PANTHER" id="PTHR46577">
    <property type="entry name" value="HTH-TYPE TRANSCRIPTIONAL REGULATORY PROTEIN GABR"/>
    <property type="match status" value="1"/>
</dbReference>
<dbReference type="Pfam" id="PF00155">
    <property type="entry name" value="Aminotran_1_2"/>
    <property type="match status" value="1"/>
</dbReference>
<evidence type="ECO:0000256" key="6">
    <source>
        <dbReference type="SAM" id="MobiDB-lite"/>
    </source>
</evidence>
<dbReference type="InterPro" id="IPR000524">
    <property type="entry name" value="Tscrpt_reg_HTH_GntR"/>
</dbReference>